<feature type="transmembrane region" description="Helical" evidence="11">
    <location>
        <begin position="29"/>
        <end position="49"/>
    </location>
</feature>
<protein>
    <recommendedName>
        <fullName evidence="3">histidine kinase</fullName>
        <ecNumber evidence="3">2.7.13.3</ecNumber>
    </recommendedName>
</protein>
<evidence type="ECO:0000256" key="11">
    <source>
        <dbReference type="SAM" id="Phobius"/>
    </source>
</evidence>
<sequence length="584" mass="64165">MSGRSYTNEGTQKRSLFSRLRDETGRFPISRLTITILLTQLAGLSILLIGSLRVTQYRDGLIEAKLEGVRAQAQVIASIMATVAAEDANCDLLTADDDSAPCDVMIDSDRVNAIFTRVWPSFEGRVRIFETPEDYDGAPIENARSLLLQDQILRTGELQYEELPDLTPAPASGLKDLAEGFQQTFVDTFIDPGLRQAARRRTLEEELTRAFLSTGEAADRGADSLRYNEAGELVASVSVPIRKVQAVYGVVTAEIGGIDKVLDEARAAHLNFFLIAAIVAGILSIILTMTIAAPIRKLARAADKVRDGLRGTGKLRLPEFPNRRDEIGELSDSLRSMTLALHNRIEVIDHFAADVSHELKNPLTSIRSAIETLDLANTPEARARLLAVIANDVARMDRLITDISNASRLDADLARESREAVDIAQLLRDIVETYNMMGKTGQAPVRLLGRFGSQPLYIFGSPSTLGQVFRNLIDNALSFSPQDGSVRVMMEVERDDWGPAVRISVADDGPGIPEENLESIFKRFYTKRPAGTQFGNNSGLGLAICRQIVESHEGRIWAENRLNAMGTERIGAVFHVTIPLRRAA</sequence>
<dbReference type="SUPFAM" id="SSF47384">
    <property type="entry name" value="Homodimeric domain of signal transducing histidine kinase"/>
    <property type="match status" value="1"/>
</dbReference>
<evidence type="ECO:0000256" key="6">
    <source>
        <dbReference type="ARBA" id="ARBA00022692"/>
    </source>
</evidence>
<dbReference type="Pfam" id="PF00512">
    <property type="entry name" value="HisKA"/>
    <property type="match status" value="1"/>
</dbReference>
<feature type="domain" description="Histidine kinase" evidence="12">
    <location>
        <begin position="354"/>
        <end position="582"/>
    </location>
</feature>
<evidence type="ECO:0000256" key="10">
    <source>
        <dbReference type="ARBA" id="ARBA00023136"/>
    </source>
</evidence>
<dbReference type="FunCoup" id="A0A371RJ90">
    <property type="interactions" value="234"/>
</dbReference>
<dbReference type="InterPro" id="IPR005467">
    <property type="entry name" value="His_kinase_dom"/>
</dbReference>
<dbReference type="Gene3D" id="3.30.565.10">
    <property type="entry name" value="Histidine kinase-like ATPase, C-terminal domain"/>
    <property type="match status" value="1"/>
</dbReference>
<dbReference type="EC" id="2.7.13.3" evidence="3"/>
<dbReference type="PANTHER" id="PTHR45436:SF5">
    <property type="entry name" value="SENSOR HISTIDINE KINASE TRCS"/>
    <property type="match status" value="1"/>
</dbReference>
<dbReference type="PANTHER" id="PTHR45436">
    <property type="entry name" value="SENSOR HISTIDINE KINASE YKOH"/>
    <property type="match status" value="1"/>
</dbReference>
<evidence type="ECO:0000256" key="3">
    <source>
        <dbReference type="ARBA" id="ARBA00012438"/>
    </source>
</evidence>
<evidence type="ECO:0000256" key="1">
    <source>
        <dbReference type="ARBA" id="ARBA00000085"/>
    </source>
</evidence>
<dbReference type="PRINTS" id="PR00344">
    <property type="entry name" value="BCTRLSENSOR"/>
</dbReference>
<dbReference type="Gene3D" id="1.10.287.130">
    <property type="match status" value="1"/>
</dbReference>
<keyword evidence="9" id="KW-0902">Two-component regulatory system</keyword>
<dbReference type="Pfam" id="PF00672">
    <property type="entry name" value="HAMP"/>
    <property type="match status" value="1"/>
</dbReference>
<proteinExistence type="predicted"/>
<evidence type="ECO:0000256" key="8">
    <source>
        <dbReference type="ARBA" id="ARBA00022989"/>
    </source>
</evidence>
<evidence type="ECO:0000256" key="5">
    <source>
        <dbReference type="ARBA" id="ARBA00022679"/>
    </source>
</evidence>
<evidence type="ECO:0000259" key="12">
    <source>
        <dbReference type="PROSITE" id="PS50109"/>
    </source>
</evidence>
<dbReference type="InterPro" id="IPR050428">
    <property type="entry name" value="TCS_sensor_his_kinase"/>
</dbReference>
<comment type="catalytic activity">
    <reaction evidence="1">
        <text>ATP + protein L-histidine = ADP + protein N-phospho-L-histidine.</text>
        <dbReference type="EC" id="2.7.13.3"/>
    </reaction>
</comment>
<dbReference type="CDD" id="cd06225">
    <property type="entry name" value="HAMP"/>
    <property type="match status" value="1"/>
</dbReference>
<keyword evidence="15" id="KW-1185">Reference proteome</keyword>
<keyword evidence="5" id="KW-0808">Transferase</keyword>
<reference evidence="14 15" key="1">
    <citation type="submission" date="2018-08" db="EMBL/GenBank/DDBJ databases">
        <title>Parvularcula sp. SM1705, isolated from surface water of the South Sea China.</title>
        <authorList>
            <person name="Sun L."/>
        </authorList>
    </citation>
    <scope>NUCLEOTIDE SEQUENCE [LARGE SCALE GENOMIC DNA]</scope>
    <source>
        <strain evidence="14 15">SM1705</strain>
    </source>
</reference>
<dbReference type="InterPro" id="IPR003594">
    <property type="entry name" value="HATPase_dom"/>
</dbReference>
<dbReference type="EMBL" id="QUQO01000001">
    <property type="protein sequence ID" value="RFB05515.1"/>
    <property type="molecule type" value="Genomic_DNA"/>
</dbReference>
<evidence type="ECO:0000256" key="4">
    <source>
        <dbReference type="ARBA" id="ARBA00022553"/>
    </source>
</evidence>
<dbReference type="AlphaFoldDB" id="A0A371RJ90"/>
<dbReference type="CDD" id="cd00082">
    <property type="entry name" value="HisKA"/>
    <property type="match status" value="1"/>
</dbReference>
<dbReference type="InterPro" id="IPR036890">
    <property type="entry name" value="HATPase_C_sf"/>
</dbReference>
<dbReference type="InterPro" id="IPR003660">
    <property type="entry name" value="HAMP_dom"/>
</dbReference>
<dbReference type="RefSeq" id="WP_116392148.1">
    <property type="nucleotide sequence ID" value="NZ_QUQO01000001.1"/>
</dbReference>
<dbReference type="PROSITE" id="PS50109">
    <property type="entry name" value="HIS_KIN"/>
    <property type="match status" value="1"/>
</dbReference>
<dbReference type="GO" id="GO:0000155">
    <property type="term" value="F:phosphorelay sensor kinase activity"/>
    <property type="evidence" value="ECO:0007669"/>
    <property type="project" value="InterPro"/>
</dbReference>
<dbReference type="SMART" id="SM00304">
    <property type="entry name" value="HAMP"/>
    <property type="match status" value="1"/>
</dbReference>
<dbReference type="InParanoid" id="A0A371RJ90"/>
<dbReference type="Gene3D" id="6.10.340.10">
    <property type="match status" value="1"/>
</dbReference>
<organism evidence="14 15">
    <name type="scientific">Parvularcula marina</name>
    <dbReference type="NCBI Taxonomy" id="2292771"/>
    <lineage>
        <taxon>Bacteria</taxon>
        <taxon>Pseudomonadati</taxon>
        <taxon>Pseudomonadota</taxon>
        <taxon>Alphaproteobacteria</taxon>
        <taxon>Parvularculales</taxon>
        <taxon>Parvularculaceae</taxon>
        <taxon>Parvularcula</taxon>
    </lineage>
</organism>
<dbReference type="InterPro" id="IPR036097">
    <property type="entry name" value="HisK_dim/P_sf"/>
</dbReference>
<dbReference type="InterPro" id="IPR025908">
    <property type="entry name" value="Sensor_TM1"/>
</dbReference>
<keyword evidence="7" id="KW-0418">Kinase</keyword>
<keyword evidence="8 11" id="KW-1133">Transmembrane helix</keyword>
<dbReference type="InterPro" id="IPR004358">
    <property type="entry name" value="Sig_transdc_His_kin-like_C"/>
</dbReference>
<gene>
    <name evidence="14" type="ORF">DX908_09720</name>
</gene>
<feature type="transmembrane region" description="Helical" evidence="11">
    <location>
        <begin position="270"/>
        <end position="295"/>
    </location>
</feature>
<keyword evidence="10 11" id="KW-0472">Membrane</keyword>
<comment type="subcellular location">
    <subcellularLocation>
        <location evidence="2">Membrane</location>
    </subcellularLocation>
</comment>
<dbReference type="PROSITE" id="PS50885">
    <property type="entry name" value="HAMP"/>
    <property type="match status" value="1"/>
</dbReference>
<keyword evidence="6 11" id="KW-0812">Transmembrane</keyword>
<feature type="domain" description="HAMP" evidence="13">
    <location>
        <begin position="289"/>
        <end position="346"/>
    </location>
</feature>
<dbReference type="SMART" id="SM00388">
    <property type="entry name" value="HisKA"/>
    <property type="match status" value="1"/>
</dbReference>
<evidence type="ECO:0000256" key="9">
    <source>
        <dbReference type="ARBA" id="ARBA00023012"/>
    </source>
</evidence>
<dbReference type="SMART" id="SM00387">
    <property type="entry name" value="HATPase_c"/>
    <property type="match status" value="1"/>
</dbReference>
<evidence type="ECO:0000259" key="13">
    <source>
        <dbReference type="PROSITE" id="PS50885"/>
    </source>
</evidence>
<keyword evidence="4" id="KW-0597">Phosphoprotein</keyword>
<evidence type="ECO:0000313" key="14">
    <source>
        <dbReference type="EMBL" id="RFB05515.1"/>
    </source>
</evidence>
<dbReference type="SUPFAM" id="SSF158472">
    <property type="entry name" value="HAMP domain-like"/>
    <property type="match status" value="1"/>
</dbReference>
<dbReference type="Pfam" id="PF13755">
    <property type="entry name" value="Sensor_TM1"/>
    <property type="match status" value="1"/>
</dbReference>
<evidence type="ECO:0000256" key="2">
    <source>
        <dbReference type="ARBA" id="ARBA00004370"/>
    </source>
</evidence>
<evidence type="ECO:0000256" key="7">
    <source>
        <dbReference type="ARBA" id="ARBA00022777"/>
    </source>
</evidence>
<dbReference type="Pfam" id="PF02518">
    <property type="entry name" value="HATPase_c"/>
    <property type="match status" value="1"/>
</dbReference>
<name>A0A371RJ90_9PROT</name>
<dbReference type="OrthoDB" id="9805942at2"/>
<comment type="caution">
    <text evidence="14">The sequence shown here is derived from an EMBL/GenBank/DDBJ whole genome shotgun (WGS) entry which is preliminary data.</text>
</comment>
<dbReference type="InterPro" id="IPR003661">
    <property type="entry name" value="HisK_dim/P_dom"/>
</dbReference>
<evidence type="ECO:0000313" key="15">
    <source>
        <dbReference type="Proteomes" id="UP000264589"/>
    </source>
</evidence>
<dbReference type="GO" id="GO:0016020">
    <property type="term" value="C:membrane"/>
    <property type="evidence" value="ECO:0007669"/>
    <property type="project" value="UniProtKB-SubCell"/>
</dbReference>
<dbReference type="SUPFAM" id="SSF55874">
    <property type="entry name" value="ATPase domain of HSP90 chaperone/DNA topoisomerase II/histidine kinase"/>
    <property type="match status" value="1"/>
</dbReference>
<dbReference type="Proteomes" id="UP000264589">
    <property type="component" value="Unassembled WGS sequence"/>
</dbReference>
<accession>A0A371RJ90</accession>